<keyword evidence="3" id="KW-0732">Signal</keyword>
<gene>
    <name evidence="4" type="primary">Avd_5</name>
    <name evidence="4" type="ORF">THACHL_R12658</name>
</gene>
<dbReference type="InterPro" id="IPR051764">
    <property type="entry name" value="Avidin/Streptavidin-rel"/>
</dbReference>
<feature type="non-terminal residue" evidence="4">
    <location>
        <position position="60"/>
    </location>
</feature>
<sequence>STNAESPPLQCMLTGHWVNDLGSNMIIVAVNRKGDFASSYHTVKTATTNKIHLSTLQGSQ</sequence>
<evidence type="ECO:0000256" key="3">
    <source>
        <dbReference type="ARBA" id="ARBA00022729"/>
    </source>
</evidence>
<keyword evidence="5" id="KW-1185">Reference proteome</keyword>
<comment type="caution">
    <text evidence="4">The sequence shown here is derived from an EMBL/GenBank/DDBJ whole genome shotgun (WGS) entry which is preliminary data.</text>
</comment>
<dbReference type="InterPro" id="IPR036896">
    <property type="entry name" value="Avidin-like_sf"/>
</dbReference>
<proteinExistence type="predicted"/>
<evidence type="ECO:0000313" key="4">
    <source>
        <dbReference type="EMBL" id="NXU23004.1"/>
    </source>
</evidence>
<keyword evidence="2" id="KW-0964">Secreted</keyword>
<dbReference type="SUPFAM" id="SSF50876">
    <property type="entry name" value="Avidin/streptavidin"/>
    <property type="match status" value="1"/>
</dbReference>
<dbReference type="OrthoDB" id="9423317at2759"/>
<evidence type="ECO:0000313" key="5">
    <source>
        <dbReference type="Proteomes" id="UP000556761"/>
    </source>
</evidence>
<feature type="non-terminal residue" evidence="4">
    <location>
        <position position="1"/>
    </location>
</feature>
<comment type="subcellular location">
    <subcellularLocation>
        <location evidence="1">Secreted</location>
    </subcellularLocation>
</comment>
<dbReference type="GO" id="GO:0009374">
    <property type="term" value="F:biotin binding"/>
    <property type="evidence" value="ECO:0007669"/>
    <property type="project" value="InterPro"/>
</dbReference>
<evidence type="ECO:0000256" key="1">
    <source>
        <dbReference type="ARBA" id="ARBA00004613"/>
    </source>
</evidence>
<dbReference type="Gene3D" id="2.40.128.30">
    <property type="entry name" value="Avidin-like"/>
    <property type="match status" value="1"/>
</dbReference>
<dbReference type="Proteomes" id="UP000556761">
    <property type="component" value="Unassembled WGS sequence"/>
</dbReference>
<accession>A0A7L3J121</accession>
<dbReference type="Pfam" id="PF01382">
    <property type="entry name" value="Avidin"/>
    <property type="match status" value="1"/>
</dbReference>
<name>A0A7L3J121_THACH</name>
<dbReference type="GO" id="GO:0005576">
    <property type="term" value="C:extracellular region"/>
    <property type="evidence" value="ECO:0007669"/>
    <property type="project" value="UniProtKB-SubCell"/>
</dbReference>
<dbReference type="AlphaFoldDB" id="A0A7L3J121"/>
<dbReference type="PANTHER" id="PTHR34399">
    <property type="entry name" value="AVIDIN-RELATED"/>
    <property type="match status" value="1"/>
</dbReference>
<dbReference type="InterPro" id="IPR005468">
    <property type="entry name" value="Avidin/str"/>
</dbReference>
<dbReference type="PANTHER" id="PTHR34399:SF3">
    <property type="entry name" value="AVID PROTEIN-RELATED"/>
    <property type="match status" value="1"/>
</dbReference>
<protein>
    <submittedName>
        <fullName evidence="4">AVID protein</fullName>
    </submittedName>
</protein>
<dbReference type="EMBL" id="VZTW01007998">
    <property type="protein sequence ID" value="NXU23004.1"/>
    <property type="molecule type" value="Genomic_DNA"/>
</dbReference>
<organism evidence="4 5">
    <name type="scientific">Thalassarche chlororhynchos</name>
    <name type="common">Atlantic yellow-nosed albatross</name>
    <name type="synonym">Diomedea chlororhynchos</name>
    <dbReference type="NCBI Taxonomy" id="54017"/>
    <lineage>
        <taxon>Eukaryota</taxon>
        <taxon>Metazoa</taxon>
        <taxon>Chordata</taxon>
        <taxon>Craniata</taxon>
        <taxon>Vertebrata</taxon>
        <taxon>Euteleostomi</taxon>
        <taxon>Archelosauria</taxon>
        <taxon>Archosauria</taxon>
        <taxon>Dinosauria</taxon>
        <taxon>Saurischia</taxon>
        <taxon>Theropoda</taxon>
        <taxon>Coelurosauria</taxon>
        <taxon>Aves</taxon>
        <taxon>Neognathae</taxon>
        <taxon>Neoaves</taxon>
        <taxon>Aequornithes</taxon>
        <taxon>Procellariiformes</taxon>
        <taxon>Diomedeidae</taxon>
        <taxon>Thalassarche</taxon>
    </lineage>
</organism>
<evidence type="ECO:0000256" key="2">
    <source>
        <dbReference type="ARBA" id="ARBA00022525"/>
    </source>
</evidence>
<reference evidence="4 5" key="1">
    <citation type="submission" date="2019-09" db="EMBL/GenBank/DDBJ databases">
        <title>Bird 10,000 Genomes (B10K) Project - Family phase.</title>
        <authorList>
            <person name="Zhang G."/>
        </authorList>
    </citation>
    <scope>NUCLEOTIDE SEQUENCE [LARGE SCALE GENOMIC DNA]</scope>
    <source>
        <strain evidence="4">B10K-DU-029-24</strain>
        <tissue evidence="4">Muscle</tissue>
    </source>
</reference>